<protein>
    <submittedName>
        <fullName evidence="2">Uncharacterized protein</fullName>
    </submittedName>
</protein>
<dbReference type="Gene3D" id="3.30.70.100">
    <property type="match status" value="1"/>
</dbReference>
<dbReference type="GO" id="GO:0016491">
    <property type="term" value="F:oxidoreductase activity"/>
    <property type="evidence" value="ECO:0007669"/>
    <property type="project" value="InterPro"/>
</dbReference>
<dbReference type="AlphaFoldDB" id="A0A8H7TI02"/>
<dbReference type="InterPro" id="IPR011008">
    <property type="entry name" value="Dimeric_a/b-barrel"/>
</dbReference>
<dbReference type="InterPro" id="IPR009799">
    <property type="entry name" value="EthD_dom"/>
</dbReference>
<accession>A0A8H7TI02</accession>
<dbReference type="PANTHER" id="PTHR40260">
    <property type="entry name" value="BLR8190 PROTEIN"/>
    <property type="match status" value="1"/>
</dbReference>
<dbReference type="OrthoDB" id="4892971at2759"/>
<evidence type="ECO:0000256" key="1">
    <source>
        <dbReference type="ARBA" id="ARBA00005986"/>
    </source>
</evidence>
<comment type="similarity">
    <text evidence="1">Belongs to the tpcK family.</text>
</comment>
<evidence type="ECO:0000313" key="2">
    <source>
        <dbReference type="EMBL" id="KAG4419977.1"/>
    </source>
</evidence>
<organism evidence="2 3">
    <name type="scientific">Cadophora malorum</name>
    <dbReference type="NCBI Taxonomy" id="108018"/>
    <lineage>
        <taxon>Eukaryota</taxon>
        <taxon>Fungi</taxon>
        <taxon>Dikarya</taxon>
        <taxon>Ascomycota</taxon>
        <taxon>Pezizomycotina</taxon>
        <taxon>Leotiomycetes</taxon>
        <taxon>Helotiales</taxon>
        <taxon>Ploettnerulaceae</taxon>
        <taxon>Cadophora</taxon>
    </lineage>
</organism>
<reference evidence="2" key="1">
    <citation type="submission" date="2021-02" db="EMBL/GenBank/DDBJ databases">
        <title>Genome sequence Cadophora malorum strain M34.</title>
        <authorList>
            <person name="Stefanovic E."/>
            <person name="Vu D."/>
            <person name="Scully C."/>
            <person name="Dijksterhuis J."/>
            <person name="Roader J."/>
            <person name="Houbraken J."/>
        </authorList>
    </citation>
    <scope>NUCLEOTIDE SEQUENCE</scope>
    <source>
        <strain evidence="2">M34</strain>
    </source>
</reference>
<dbReference type="Proteomes" id="UP000664132">
    <property type="component" value="Unassembled WGS sequence"/>
</dbReference>
<dbReference type="SUPFAM" id="SSF54909">
    <property type="entry name" value="Dimeric alpha+beta barrel"/>
    <property type="match status" value="1"/>
</dbReference>
<comment type="caution">
    <text evidence="2">The sequence shown here is derived from an EMBL/GenBank/DDBJ whole genome shotgun (WGS) entry which is preliminary data.</text>
</comment>
<name>A0A8H7TI02_9HELO</name>
<evidence type="ECO:0000313" key="3">
    <source>
        <dbReference type="Proteomes" id="UP000664132"/>
    </source>
</evidence>
<gene>
    <name evidence="2" type="ORF">IFR04_006917</name>
</gene>
<sequence>MTMFVLGVAHKGTIPHYSHSVATIAFDDRISRCVQDLANERRSMAPVQKSPASLLGLAPISRIGLGRFILSEEEKKLVEENEVFQRHHLLQFTTQQLKDLDIISERRFAPSTIQAHIVPFWSRGNWYDGNLSANGAPLRTYPLPAPYFNSTWVGTDDAVWGLLQPILTLASMMLVENPKVTNFINNLIERNETLIDPDRIPKWDAMRPDSEDFNELTSVKLRALLAPKKTLIDSEDTISGELYPQNRDILEAATEGDYEEGTKRLRHIFTFLDCEMLVPLLGTQVNDAERYGLTLWVSMTLVHERYAHIEVSTSLENEELTPLAIYIEEDQLMEIGAAMEVPLFKLRLVNQVSEATQTKRGIASVGQVTAFERTTLDDISSIPDTRLTGRGYFNKSFGKLVREAAAMDPAQRRTGEVAFAVKQSLEAVDQYWDNCQQLSTLAETFAANGEQIARLEASLRAKPTEQDTRTWFRLLLDQVNIVEKAIREHEGQVQALERVAATRLCLDEERRSTNFKMTVIQTLLYPKGSQDFDMDYYLNKHMQMVQKAWQNSSAGLQKWQIVKLDPSSGYVTKAVLTWDSKDKVDAAFASEDGKKILGDIPNYCNVKPEVHAGEVIGEH</sequence>
<dbReference type="NCBIfam" id="TIGR02118">
    <property type="entry name" value="EthD family reductase"/>
    <property type="match status" value="1"/>
</dbReference>
<dbReference type="EMBL" id="JAFJYH010000094">
    <property type="protein sequence ID" value="KAG4419977.1"/>
    <property type="molecule type" value="Genomic_DNA"/>
</dbReference>
<dbReference type="PANTHER" id="PTHR40260:SF2">
    <property type="entry name" value="BLR8190 PROTEIN"/>
    <property type="match status" value="1"/>
</dbReference>
<proteinExistence type="inferred from homology"/>
<keyword evidence="3" id="KW-1185">Reference proteome</keyword>